<dbReference type="InterPro" id="IPR035235">
    <property type="entry name" value="DUF5343"/>
</dbReference>
<dbReference type="Proteomes" id="UP000317243">
    <property type="component" value="Unassembled WGS sequence"/>
</dbReference>
<reference evidence="2 3" key="1">
    <citation type="submission" date="2019-02" db="EMBL/GenBank/DDBJ databases">
        <title>Deep-cultivation of Planctomycetes and their phenomic and genomic characterization uncovers novel biology.</title>
        <authorList>
            <person name="Wiegand S."/>
            <person name="Jogler M."/>
            <person name="Boedeker C."/>
            <person name="Pinto D."/>
            <person name="Vollmers J."/>
            <person name="Rivas-Marin E."/>
            <person name="Kohn T."/>
            <person name="Peeters S.H."/>
            <person name="Heuer A."/>
            <person name="Rast P."/>
            <person name="Oberbeckmann S."/>
            <person name="Bunk B."/>
            <person name="Jeske O."/>
            <person name="Meyerdierks A."/>
            <person name="Storesund J.E."/>
            <person name="Kallscheuer N."/>
            <person name="Luecker S."/>
            <person name="Lage O.M."/>
            <person name="Pohl T."/>
            <person name="Merkel B.J."/>
            <person name="Hornburger P."/>
            <person name="Mueller R.-W."/>
            <person name="Bruemmer F."/>
            <person name="Labrenz M."/>
            <person name="Spormann A.M."/>
            <person name="Op Den Camp H."/>
            <person name="Overmann J."/>
            <person name="Amann R."/>
            <person name="Jetten M.S.M."/>
            <person name="Mascher T."/>
            <person name="Medema M.H."/>
            <person name="Devos D.P."/>
            <person name="Kaster A.-K."/>
            <person name="Ovreas L."/>
            <person name="Rohde M."/>
            <person name="Galperin M.Y."/>
            <person name="Jogler C."/>
        </authorList>
    </citation>
    <scope>NUCLEOTIDE SEQUENCE [LARGE SCALE GENOMIC DNA]</scope>
    <source>
        <strain evidence="2 3">KOR42</strain>
    </source>
</reference>
<name>A0A5C5X5M4_9PLAN</name>
<protein>
    <recommendedName>
        <fullName evidence="4">DUF5343 domain-containing protein</fullName>
    </recommendedName>
</protein>
<accession>A0A5C5X5M4</accession>
<gene>
    <name evidence="2" type="ORF">KOR42_16010</name>
</gene>
<evidence type="ECO:0008006" key="4">
    <source>
        <dbReference type="Google" id="ProtNLM"/>
    </source>
</evidence>
<proteinExistence type="predicted"/>
<dbReference type="AlphaFoldDB" id="A0A5C5X5M4"/>
<dbReference type="OrthoDB" id="165598at2"/>
<evidence type="ECO:0000256" key="1">
    <source>
        <dbReference type="SAM" id="MobiDB-lite"/>
    </source>
</evidence>
<evidence type="ECO:0000313" key="3">
    <source>
        <dbReference type="Proteomes" id="UP000317243"/>
    </source>
</evidence>
<organism evidence="2 3">
    <name type="scientific">Thalassoglobus neptunius</name>
    <dbReference type="NCBI Taxonomy" id="1938619"/>
    <lineage>
        <taxon>Bacteria</taxon>
        <taxon>Pseudomonadati</taxon>
        <taxon>Planctomycetota</taxon>
        <taxon>Planctomycetia</taxon>
        <taxon>Planctomycetales</taxon>
        <taxon>Planctomycetaceae</taxon>
        <taxon>Thalassoglobus</taxon>
    </lineage>
</organism>
<sequence>MAKEKVGLKPPYCSFSTLKTFVENLRETAVPKQIDRSIMPKMSGVTQGQLLSALQFLGLTDSDGTTKDRLQELVDSQSADAWKAKIKEVINDSYGSVVGDLEISSASGKQLRDRFKNNSGIDGQILAKSLRFYISALSEAGVDYSPHFKDATKGLASGRSRSTKKQATPPVQGGNNGNGESGGEEVQEISEKETDIPGTIRLPIPFKNKPHGYIVAPEKLSKDDMKIVEIAVHMLSAYAVQEEVENDIE</sequence>
<feature type="region of interest" description="Disordered" evidence="1">
    <location>
        <begin position="153"/>
        <end position="200"/>
    </location>
</feature>
<evidence type="ECO:0000313" key="2">
    <source>
        <dbReference type="EMBL" id="TWT58230.1"/>
    </source>
</evidence>
<comment type="caution">
    <text evidence="2">The sequence shown here is derived from an EMBL/GenBank/DDBJ whole genome shotgun (WGS) entry which is preliminary data.</text>
</comment>
<keyword evidence="3" id="KW-1185">Reference proteome</keyword>
<dbReference type="EMBL" id="SIHI01000001">
    <property type="protein sequence ID" value="TWT58230.1"/>
    <property type="molecule type" value="Genomic_DNA"/>
</dbReference>
<dbReference type="Pfam" id="PF17278">
    <property type="entry name" value="DUF5343"/>
    <property type="match status" value="1"/>
</dbReference>
<dbReference type="RefSeq" id="WP_146508470.1">
    <property type="nucleotide sequence ID" value="NZ_SIHI01000001.1"/>
</dbReference>